<accession>A0A1F6FYZ1</accession>
<dbReference type="InterPro" id="IPR029044">
    <property type="entry name" value="Nucleotide-diphossugar_trans"/>
</dbReference>
<evidence type="ECO:0000256" key="2">
    <source>
        <dbReference type="ARBA" id="ARBA00006739"/>
    </source>
</evidence>
<keyword evidence="4" id="KW-0808">Transferase</keyword>
<proteinExistence type="inferred from homology"/>
<dbReference type="Pfam" id="PF00535">
    <property type="entry name" value="Glycos_transf_2"/>
    <property type="match status" value="1"/>
</dbReference>
<keyword evidence="3" id="KW-0328">Glycosyltransferase</keyword>
<dbReference type="SUPFAM" id="SSF53448">
    <property type="entry name" value="Nucleotide-diphospho-sugar transferases"/>
    <property type="match status" value="1"/>
</dbReference>
<evidence type="ECO:0000256" key="6">
    <source>
        <dbReference type="ARBA" id="ARBA00022989"/>
    </source>
</evidence>
<feature type="transmembrane region" description="Helical" evidence="8">
    <location>
        <begin position="313"/>
        <end position="331"/>
    </location>
</feature>
<dbReference type="Pfam" id="PF04138">
    <property type="entry name" value="GtrA_DPMS_TM"/>
    <property type="match status" value="1"/>
</dbReference>
<dbReference type="InterPro" id="IPR007267">
    <property type="entry name" value="GtrA_DPMS_TM"/>
</dbReference>
<dbReference type="PANTHER" id="PTHR43398:SF1">
    <property type="entry name" value="DOLICHOL-PHOSPHATE MANNOSYLTRANSFERASE SUBUNIT 1"/>
    <property type="match status" value="1"/>
</dbReference>
<comment type="subcellular location">
    <subcellularLocation>
        <location evidence="1">Membrane</location>
        <topology evidence="1">Multi-pass membrane protein</topology>
    </subcellularLocation>
</comment>
<evidence type="ECO:0000256" key="5">
    <source>
        <dbReference type="ARBA" id="ARBA00022692"/>
    </source>
</evidence>
<keyword evidence="7 8" id="KW-0472">Membrane</keyword>
<dbReference type="AlphaFoldDB" id="A0A1F6FYZ1"/>
<feature type="domain" description="Glycosyltransferase 2-like" evidence="9">
    <location>
        <begin position="6"/>
        <end position="169"/>
    </location>
</feature>
<gene>
    <name evidence="11" type="ORF">A3H16_03005</name>
</gene>
<dbReference type="Proteomes" id="UP000178601">
    <property type="component" value="Unassembled WGS sequence"/>
</dbReference>
<keyword evidence="6 8" id="KW-1133">Transmembrane helix</keyword>
<dbReference type="CDD" id="cd06442">
    <property type="entry name" value="DPM1_like"/>
    <property type="match status" value="1"/>
</dbReference>
<evidence type="ECO:0008006" key="13">
    <source>
        <dbReference type="Google" id="ProtNLM"/>
    </source>
</evidence>
<evidence type="ECO:0000313" key="12">
    <source>
        <dbReference type="Proteomes" id="UP000178601"/>
    </source>
</evidence>
<sequence>MANVLIVIPTFNECENIRLLVDSIFALGAEIDVLVVDDNSPDHTGDVVRSLQQTYGKDRLHLIVRTSGKAGRGSACMAGFKFARDSQYSTAIEMDADLSHDPRDIARFLQKLREGADVVVASKYLADSRMVGWPMKRRLLSLAANRYVRFLLRLAVTDCTNGFRCYGPKALKILPDFQIDGSGFTVIPQTTYLLTRCGMNIVEIPSVCTNRRHGVSNLGLHEIIESFFGILSIRSRSLHRHTLQLSKFFITGILNASFDLLLFALFVQIFHLPILVASILVTLIVLTSVFLMHKYWTFGNKEKKHVSQGFKFATVYAVSFVLVNAITWTLAVPLKVWYILARMVAIATCAIWNYLWMHFLVFEAGGATQSRVARHTRD</sequence>
<dbReference type="PANTHER" id="PTHR43398">
    <property type="entry name" value="DOLICHOL-PHOSPHATE MANNOSYLTRANSFERASE SUBUNIT 1"/>
    <property type="match status" value="1"/>
</dbReference>
<evidence type="ECO:0000259" key="10">
    <source>
        <dbReference type="Pfam" id="PF04138"/>
    </source>
</evidence>
<protein>
    <recommendedName>
        <fullName evidence="13">Glycosyltransferase 2-like domain-containing protein</fullName>
    </recommendedName>
</protein>
<name>A0A1F6FYZ1_9BACT</name>
<feature type="transmembrane region" description="Helical" evidence="8">
    <location>
        <begin position="272"/>
        <end position="292"/>
    </location>
</feature>
<evidence type="ECO:0000256" key="3">
    <source>
        <dbReference type="ARBA" id="ARBA00022676"/>
    </source>
</evidence>
<evidence type="ECO:0000256" key="4">
    <source>
        <dbReference type="ARBA" id="ARBA00022679"/>
    </source>
</evidence>
<organism evidence="11 12">
    <name type="scientific">Candidatus Kaiserbacteria bacterium RIFCSPLOWO2_12_FULL_53_8</name>
    <dbReference type="NCBI Taxonomy" id="1798529"/>
    <lineage>
        <taxon>Bacteria</taxon>
        <taxon>Candidatus Kaiseribacteriota</taxon>
    </lineage>
</organism>
<reference evidence="11 12" key="1">
    <citation type="journal article" date="2016" name="Nat. Commun.">
        <title>Thousands of microbial genomes shed light on interconnected biogeochemical processes in an aquifer system.</title>
        <authorList>
            <person name="Anantharaman K."/>
            <person name="Brown C.T."/>
            <person name="Hug L.A."/>
            <person name="Sharon I."/>
            <person name="Castelle C.J."/>
            <person name="Probst A.J."/>
            <person name="Thomas B.C."/>
            <person name="Singh A."/>
            <person name="Wilkins M.J."/>
            <person name="Karaoz U."/>
            <person name="Brodie E.L."/>
            <person name="Williams K.H."/>
            <person name="Hubbard S.S."/>
            <person name="Banfield J.F."/>
        </authorList>
    </citation>
    <scope>NUCLEOTIDE SEQUENCE [LARGE SCALE GENOMIC DNA]</scope>
</reference>
<dbReference type="GO" id="GO:0000271">
    <property type="term" value="P:polysaccharide biosynthetic process"/>
    <property type="evidence" value="ECO:0007669"/>
    <property type="project" value="InterPro"/>
</dbReference>
<evidence type="ECO:0000256" key="7">
    <source>
        <dbReference type="ARBA" id="ARBA00023136"/>
    </source>
</evidence>
<comment type="caution">
    <text evidence="11">The sequence shown here is derived from an EMBL/GenBank/DDBJ whole genome shotgun (WGS) entry which is preliminary data.</text>
</comment>
<comment type="similarity">
    <text evidence="2">Belongs to the glycosyltransferase 2 family.</text>
</comment>
<evidence type="ECO:0000313" key="11">
    <source>
        <dbReference type="EMBL" id="OGG91078.1"/>
    </source>
</evidence>
<dbReference type="GO" id="GO:0004582">
    <property type="term" value="F:dolichyl-phosphate beta-D-mannosyltransferase activity"/>
    <property type="evidence" value="ECO:0007669"/>
    <property type="project" value="InterPro"/>
</dbReference>
<feature type="domain" description="GtrA/DPMS transmembrane" evidence="10">
    <location>
        <begin position="247"/>
        <end position="362"/>
    </location>
</feature>
<evidence type="ECO:0000256" key="8">
    <source>
        <dbReference type="SAM" id="Phobius"/>
    </source>
</evidence>
<dbReference type="GO" id="GO:0009247">
    <property type="term" value="P:glycolipid biosynthetic process"/>
    <property type="evidence" value="ECO:0007669"/>
    <property type="project" value="TreeGrafter"/>
</dbReference>
<keyword evidence="5 8" id="KW-0812">Transmembrane</keyword>
<feature type="transmembrane region" description="Helical" evidence="8">
    <location>
        <begin position="337"/>
        <end position="356"/>
    </location>
</feature>
<dbReference type="InterPro" id="IPR001173">
    <property type="entry name" value="Glyco_trans_2-like"/>
</dbReference>
<dbReference type="FunFam" id="3.90.550.10:FF:000122">
    <property type="entry name" value="Dolichol-phosphate mannosyltransferase subunit 1"/>
    <property type="match status" value="1"/>
</dbReference>
<dbReference type="InterPro" id="IPR039528">
    <property type="entry name" value="DPM1-like"/>
</dbReference>
<dbReference type="GO" id="GO:0016020">
    <property type="term" value="C:membrane"/>
    <property type="evidence" value="ECO:0007669"/>
    <property type="project" value="UniProtKB-SubCell"/>
</dbReference>
<evidence type="ECO:0000259" key="9">
    <source>
        <dbReference type="Pfam" id="PF00535"/>
    </source>
</evidence>
<dbReference type="Gene3D" id="3.90.550.10">
    <property type="entry name" value="Spore Coat Polysaccharide Biosynthesis Protein SpsA, Chain A"/>
    <property type="match status" value="1"/>
</dbReference>
<evidence type="ECO:0000256" key="1">
    <source>
        <dbReference type="ARBA" id="ARBA00004141"/>
    </source>
</evidence>
<dbReference type="EMBL" id="MFMQ01000067">
    <property type="protein sequence ID" value="OGG91078.1"/>
    <property type="molecule type" value="Genomic_DNA"/>
</dbReference>